<feature type="compositionally biased region" description="Polar residues" evidence="9">
    <location>
        <begin position="7"/>
        <end position="29"/>
    </location>
</feature>
<proteinExistence type="inferred from homology"/>
<feature type="transmembrane region" description="Helical" evidence="10">
    <location>
        <begin position="1354"/>
        <end position="1374"/>
    </location>
</feature>
<feature type="transmembrane region" description="Helical" evidence="10">
    <location>
        <begin position="1199"/>
        <end position="1220"/>
    </location>
</feature>
<keyword evidence="3" id="KW-0813">Transport</keyword>
<feature type="transmembrane region" description="Helical" evidence="10">
    <location>
        <begin position="463"/>
        <end position="482"/>
    </location>
</feature>
<feature type="transmembrane region" description="Helical" evidence="10">
    <location>
        <begin position="1226"/>
        <end position="1246"/>
    </location>
</feature>
<evidence type="ECO:0000256" key="10">
    <source>
        <dbReference type="SAM" id="Phobius"/>
    </source>
</evidence>
<feature type="domain" description="ABC transporter" evidence="11">
    <location>
        <begin position="756"/>
        <end position="994"/>
    </location>
</feature>
<dbReference type="Pfam" id="PF00005">
    <property type="entry name" value="ABC_tran"/>
    <property type="match status" value="2"/>
</dbReference>
<feature type="transmembrane region" description="Helical" evidence="10">
    <location>
        <begin position="514"/>
        <end position="535"/>
    </location>
</feature>
<dbReference type="InterPro" id="IPR043926">
    <property type="entry name" value="ABCG_dom"/>
</dbReference>
<feature type="transmembrane region" description="Helical" evidence="10">
    <location>
        <begin position="579"/>
        <end position="598"/>
    </location>
</feature>
<dbReference type="InterPro" id="IPR017871">
    <property type="entry name" value="ABC_transporter-like_CS"/>
</dbReference>
<keyword evidence="13" id="KW-1185">Reference proteome</keyword>
<dbReference type="SUPFAM" id="SSF52540">
    <property type="entry name" value="P-loop containing nucleoside triphosphate hydrolases"/>
    <property type="match status" value="2"/>
</dbReference>
<feature type="transmembrane region" description="Helical" evidence="10">
    <location>
        <begin position="1091"/>
        <end position="1110"/>
    </location>
</feature>
<dbReference type="Pfam" id="PF01061">
    <property type="entry name" value="ABC2_membrane"/>
    <property type="match status" value="2"/>
</dbReference>
<dbReference type="InterPro" id="IPR003593">
    <property type="entry name" value="AAA+_ATPase"/>
</dbReference>
<accession>A0ABR4D6D4</accession>
<dbReference type="Proteomes" id="UP001600064">
    <property type="component" value="Unassembled WGS sequence"/>
</dbReference>
<evidence type="ECO:0000256" key="4">
    <source>
        <dbReference type="ARBA" id="ARBA00022692"/>
    </source>
</evidence>
<dbReference type="Gene3D" id="3.40.50.300">
    <property type="entry name" value="P-loop containing nucleotide triphosphate hydrolases"/>
    <property type="match status" value="2"/>
</dbReference>
<dbReference type="PROSITE" id="PS50893">
    <property type="entry name" value="ABC_TRANSPORTER_2"/>
    <property type="match status" value="2"/>
</dbReference>
<feature type="domain" description="ABC transporter" evidence="11">
    <location>
        <begin position="92"/>
        <end position="339"/>
    </location>
</feature>
<dbReference type="InterPro" id="IPR013525">
    <property type="entry name" value="ABC2_TM"/>
</dbReference>
<evidence type="ECO:0000256" key="6">
    <source>
        <dbReference type="ARBA" id="ARBA00022840"/>
    </source>
</evidence>
<feature type="transmembrane region" description="Helical" evidence="10">
    <location>
        <begin position="1122"/>
        <end position="1147"/>
    </location>
</feature>
<evidence type="ECO:0000256" key="1">
    <source>
        <dbReference type="ARBA" id="ARBA00004141"/>
    </source>
</evidence>
<feature type="region of interest" description="Disordered" evidence="9">
    <location>
        <begin position="714"/>
        <end position="735"/>
    </location>
</feature>
<dbReference type="EMBL" id="JAZGUE010000006">
    <property type="protein sequence ID" value="KAL2265891.1"/>
    <property type="molecule type" value="Genomic_DNA"/>
</dbReference>
<protein>
    <recommendedName>
        <fullName evidence="11">ABC transporter domain-containing protein</fullName>
    </recommendedName>
</protein>
<evidence type="ECO:0000256" key="8">
    <source>
        <dbReference type="ARBA" id="ARBA00023136"/>
    </source>
</evidence>
<dbReference type="RefSeq" id="XP_070864618.1">
    <property type="nucleotide sequence ID" value="XM_071013763.1"/>
</dbReference>
<evidence type="ECO:0000259" key="11">
    <source>
        <dbReference type="PROSITE" id="PS50893"/>
    </source>
</evidence>
<evidence type="ECO:0000256" key="2">
    <source>
        <dbReference type="ARBA" id="ARBA00006012"/>
    </source>
</evidence>
<organism evidence="12 13">
    <name type="scientific">Remersonia thermophila</name>
    <dbReference type="NCBI Taxonomy" id="72144"/>
    <lineage>
        <taxon>Eukaryota</taxon>
        <taxon>Fungi</taxon>
        <taxon>Dikarya</taxon>
        <taxon>Ascomycota</taxon>
        <taxon>Pezizomycotina</taxon>
        <taxon>Sordariomycetes</taxon>
        <taxon>Sordariomycetidae</taxon>
        <taxon>Sordariales</taxon>
        <taxon>Sordariales incertae sedis</taxon>
        <taxon>Remersonia</taxon>
    </lineage>
</organism>
<dbReference type="Pfam" id="PF06422">
    <property type="entry name" value="PDR_CDR"/>
    <property type="match status" value="1"/>
</dbReference>
<feature type="region of interest" description="Disordered" evidence="9">
    <location>
        <begin position="1"/>
        <end position="29"/>
    </location>
</feature>
<keyword evidence="7 10" id="KW-1133">Transmembrane helix</keyword>
<comment type="similarity">
    <text evidence="2">Belongs to the ABC transporter superfamily. ABCG family. PDR (TC 3.A.1.205) subfamily.</text>
</comment>
<evidence type="ECO:0000256" key="9">
    <source>
        <dbReference type="SAM" id="MobiDB-lite"/>
    </source>
</evidence>
<dbReference type="PANTHER" id="PTHR19241">
    <property type="entry name" value="ATP-BINDING CASSETTE TRANSPORTER"/>
    <property type="match status" value="1"/>
</dbReference>
<dbReference type="CDD" id="cd03233">
    <property type="entry name" value="ABCG_PDR_domain1"/>
    <property type="match status" value="1"/>
</dbReference>
<comment type="subcellular location">
    <subcellularLocation>
        <location evidence="1">Membrane</location>
        <topology evidence="1">Multi-pass membrane protein</topology>
    </subcellularLocation>
</comment>
<reference evidence="12 13" key="1">
    <citation type="journal article" date="2024" name="Commun. Biol.">
        <title>Comparative genomic analysis of thermophilic fungi reveals convergent evolutionary adaptations and gene losses.</title>
        <authorList>
            <person name="Steindorff A.S."/>
            <person name="Aguilar-Pontes M.V."/>
            <person name="Robinson A.J."/>
            <person name="Andreopoulos B."/>
            <person name="LaButti K."/>
            <person name="Kuo A."/>
            <person name="Mondo S."/>
            <person name="Riley R."/>
            <person name="Otillar R."/>
            <person name="Haridas S."/>
            <person name="Lipzen A."/>
            <person name="Grimwood J."/>
            <person name="Schmutz J."/>
            <person name="Clum A."/>
            <person name="Reid I.D."/>
            <person name="Moisan M.C."/>
            <person name="Butler G."/>
            <person name="Nguyen T.T.M."/>
            <person name="Dewar K."/>
            <person name="Conant G."/>
            <person name="Drula E."/>
            <person name="Henrissat B."/>
            <person name="Hansel C."/>
            <person name="Singer S."/>
            <person name="Hutchinson M.I."/>
            <person name="de Vries R.P."/>
            <person name="Natvig D.O."/>
            <person name="Powell A.J."/>
            <person name="Tsang A."/>
            <person name="Grigoriev I.V."/>
        </authorList>
    </citation>
    <scope>NUCLEOTIDE SEQUENCE [LARGE SCALE GENOMIC DNA]</scope>
    <source>
        <strain evidence="12 13">ATCC 22073</strain>
    </source>
</reference>
<dbReference type="SMART" id="SM00382">
    <property type="entry name" value="AAA"/>
    <property type="match status" value="2"/>
</dbReference>
<feature type="transmembrane region" description="Helical" evidence="10">
    <location>
        <begin position="680"/>
        <end position="697"/>
    </location>
</feature>
<evidence type="ECO:0000256" key="7">
    <source>
        <dbReference type="ARBA" id="ARBA00022989"/>
    </source>
</evidence>
<feature type="transmembrane region" description="Helical" evidence="10">
    <location>
        <begin position="436"/>
        <end position="456"/>
    </location>
</feature>
<dbReference type="Pfam" id="PF19055">
    <property type="entry name" value="ABC2_membrane_7"/>
    <property type="match status" value="1"/>
</dbReference>
<dbReference type="InterPro" id="IPR003439">
    <property type="entry name" value="ABC_transporter-like_ATP-bd"/>
</dbReference>
<keyword evidence="6" id="KW-0067">ATP-binding</keyword>
<dbReference type="InterPro" id="IPR027417">
    <property type="entry name" value="P-loop_NTPase"/>
</dbReference>
<name>A0ABR4D6D4_9PEZI</name>
<dbReference type="InterPro" id="IPR034001">
    <property type="entry name" value="ABCG_PDR_1"/>
</dbReference>
<keyword evidence="5" id="KW-0547">Nucleotide-binding</keyword>
<evidence type="ECO:0000256" key="3">
    <source>
        <dbReference type="ARBA" id="ARBA00022448"/>
    </source>
</evidence>
<dbReference type="InterPro" id="IPR010929">
    <property type="entry name" value="PDR_CDR_ABC"/>
</dbReference>
<comment type="caution">
    <text evidence="12">The sequence shown here is derived from an EMBL/GenBank/DDBJ whole genome shotgun (WGS) entry which is preliminary data.</text>
</comment>
<feature type="transmembrane region" description="Helical" evidence="10">
    <location>
        <begin position="1159"/>
        <end position="1187"/>
    </location>
</feature>
<feature type="transmembrane region" description="Helical" evidence="10">
    <location>
        <begin position="1258"/>
        <end position="1282"/>
    </location>
</feature>
<keyword evidence="4 10" id="KW-0812">Transmembrane</keyword>
<feature type="transmembrane region" description="Helical" evidence="10">
    <location>
        <begin position="547"/>
        <end position="567"/>
    </location>
</feature>
<sequence>MADEKTGPTTIGTSDVDSRTSPPNPISNNEAESIKLLLNNQSPNGSHDLKQIGVSFRDLSVVAPSGTEVPVKTLGRAILNTFGPDQIQFVKTHLLNYWRPQQPGSSSARTILNGLSGIVKPGEMLLVLGSPGSGCSSFLRTIANQSPLAVHGDLRFAGIPADVFKKSHSRETIYLPEEDKHIASLTVRQTITFALRSSLPSRFGGTSTVSNLVEAIAKLLGLGHALETPVGGAFSPGVSGGERKRVSIAEVFAAGSSVQSFDNSTRGLDSSTALDFAKALRAFTDIGNKTTIATLYQAGEELYSQFDKVILLDKGHQVFFGSTSQARSYFEDMGFHHVEGQTTAEFLVNVTDPNTRTAKPGSVAEGIKSPEDLASAFKASQHYKSILSEIEAYNQEQAGSATPLPSDKYRLSYPAQVRECLRREFHLVLGQRRVYYVKWLTTVILCLLCGSAYFDIDNTAQGAFTRGGILYFSLIINGWLQFPELFDAHTNRPVVERQAQLHLTRPSAVAVARFLIDLPLIAFQHAIFIIAFYFLARLQLEAGKFFFFYLTLFVSTVCFSNLLRMFASYVGTLDDCFRYGGFSCTVLLLFAGFLIPPVDMTPAFGWLHHINPMYYGYENLFVNEFEGLSLTCQDNIVPLDGVSGHQTCAIRGALPGDTSVSGRQYFETFGFDSSHKWRNIGIMIAIAIAYLLAAVVGSETRRFAPQGGAPLIFTKRPDKTTKPSDNKDDVEKTAPALQDLNPGISAPSNKLGELALTWKNINVNIGEAEILKGISGYVRRGELTALCGASGAGKTTLLTALSQTNFAGVLQGEVLVDGRTPDENYRKAIGFAQQMDLHDGTATVREALEFSALLRQPSHYSRREKLAYVDKVLETLDLVDVQHVLIGEDGGGLGVERLKRVTIAVELVARPQILFADEPTSGLDSQGAARIIHFLKHVARQGQAVVVTVHQPSALLFSQFDNLLALSSEGRQLYFGRVADALPYFARHGAVSPPGANPAEFILETVGAGINARNNDKGATWASNWSASPELAALLAEIDDGVKRRPSGGEVTTGFRPKTSYNATVLEQTWLLTKRMLLGQWRNPPYMYSKIWVHVISAILVGFTFFKIGTSPQDLQNRSFSVFFILFLCNAIVNVILARYFFASLYWLIREGPSHAYGWVAFVTSTILSEIPGAILVTVLYFVLWYFPSGLPLEEGGYIFLFLLTYEIFQLLLGLFMMALSPDLGVAGNVLVFIVCTLNWFNGIIVPFHQLQVFWRSWLYYLSPFTYLLGGMIIAVTGPVSVQCNASDLVEFIPPANETCASYAGEWALEAAAQLLNPEASGGAACQVCMLTSGSQYLDLFNLNGAFGGKWGCWAIFLLFTFSNLALVYLFTWATRVKGWRLLYFI</sequence>
<feature type="compositionally biased region" description="Basic and acidic residues" evidence="9">
    <location>
        <begin position="715"/>
        <end position="732"/>
    </location>
</feature>
<evidence type="ECO:0000313" key="13">
    <source>
        <dbReference type="Proteomes" id="UP001600064"/>
    </source>
</evidence>
<dbReference type="PROSITE" id="PS00211">
    <property type="entry name" value="ABC_TRANSPORTER_1"/>
    <property type="match status" value="1"/>
</dbReference>
<keyword evidence="8 10" id="KW-0472">Membrane</keyword>
<evidence type="ECO:0000313" key="12">
    <source>
        <dbReference type="EMBL" id="KAL2265891.1"/>
    </source>
</evidence>
<evidence type="ECO:0000256" key="5">
    <source>
        <dbReference type="ARBA" id="ARBA00022741"/>
    </source>
</evidence>
<dbReference type="GeneID" id="98128407"/>
<gene>
    <name evidence="12" type="ORF">VTJ83DRAFT_6991</name>
</gene>